<keyword evidence="2" id="KW-0547">Nucleotide-binding</keyword>
<evidence type="ECO:0000256" key="1">
    <source>
        <dbReference type="ARBA" id="ARBA00007381"/>
    </source>
</evidence>
<dbReference type="Gene3D" id="3.30.30.30">
    <property type="match status" value="1"/>
</dbReference>
<dbReference type="GO" id="GO:0005524">
    <property type="term" value="F:ATP binding"/>
    <property type="evidence" value="ECO:0007669"/>
    <property type="project" value="UniProtKB-KW"/>
</dbReference>
<dbReference type="InterPro" id="IPR043129">
    <property type="entry name" value="ATPase_NBD"/>
</dbReference>
<accession>A0A0A9WQG3</accession>
<protein>
    <submittedName>
        <fullName evidence="4">Heat shock 70 kDa protein 4L</fullName>
    </submittedName>
</protein>
<dbReference type="Gene3D" id="3.30.420.40">
    <property type="match status" value="1"/>
</dbReference>
<dbReference type="GO" id="GO:0140662">
    <property type="term" value="F:ATP-dependent protein folding chaperone"/>
    <property type="evidence" value="ECO:0007669"/>
    <property type="project" value="InterPro"/>
</dbReference>
<dbReference type="PRINTS" id="PR00301">
    <property type="entry name" value="HEATSHOCK70"/>
</dbReference>
<dbReference type="AlphaFoldDB" id="A0A0A9WQG3"/>
<name>A0A0A9WQG3_LYGHE</name>
<reference evidence="4" key="2">
    <citation type="submission" date="2014-07" db="EMBL/GenBank/DDBJ databases">
        <authorList>
            <person name="Hull J."/>
        </authorList>
    </citation>
    <scope>NUCLEOTIDE SEQUENCE</scope>
</reference>
<dbReference type="InterPro" id="IPR013126">
    <property type="entry name" value="Hsp_70_fam"/>
</dbReference>
<dbReference type="Pfam" id="PF00012">
    <property type="entry name" value="HSP70"/>
    <property type="match status" value="1"/>
</dbReference>
<organism evidence="4">
    <name type="scientific">Lygus hesperus</name>
    <name type="common">Western plant bug</name>
    <dbReference type="NCBI Taxonomy" id="30085"/>
    <lineage>
        <taxon>Eukaryota</taxon>
        <taxon>Metazoa</taxon>
        <taxon>Ecdysozoa</taxon>
        <taxon>Arthropoda</taxon>
        <taxon>Hexapoda</taxon>
        <taxon>Insecta</taxon>
        <taxon>Pterygota</taxon>
        <taxon>Neoptera</taxon>
        <taxon>Paraneoptera</taxon>
        <taxon>Hemiptera</taxon>
        <taxon>Heteroptera</taxon>
        <taxon>Panheteroptera</taxon>
        <taxon>Cimicomorpha</taxon>
        <taxon>Miridae</taxon>
        <taxon>Mirini</taxon>
        <taxon>Lygus</taxon>
    </lineage>
</organism>
<dbReference type="PANTHER" id="PTHR45639">
    <property type="entry name" value="HSC70CB, ISOFORM G-RELATED"/>
    <property type="match status" value="1"/>
</dbReference>
<dbReference type="GO" id="GO:0005634">
    <property type="term" value="C:nucleus"/>
    <property type="evidence" value="ECO:0007669"/>
    <property type="project" value="TreeGrafter"/>
</dbReference>
<evidence type="ECO:0000256" key="3">
    <source>
        <dbReference type="ARBA" id="ARBA00022840"/>
    </source>
</evidence>
<reference evidence="4" key="1">
    <citation type="journal article" date="2014" name="PLoS ONE">
        <title>Transcriptome-Based Identification of ABC Transporters in the Western Tarnished Plant Bug Lygus hesperus.</title>
        <authorList>
            <person name="Hull J.J."/>
            <person name="Chaney K."/>
            <person name="Geib S.M."/>
            <person name="Fabrick J.A."/>
            <person name="Brent C.S."/>
            <person name="Walsh D."/>
            <person name="Lavine L.C."/>
        </authorList>
    </citation>
    <scope>NUCLEOTIDE SEQUENCE</scope>
</reference>
<evidence type="ECO:0000313" key="4">
    <source>
        <dbReference type="EMBL" id="JAG10692.1"/>
    </source>
</evidence>
<dbReference type="PANTHER" id="PTHR45639:SF4">
    <property type="entry name" value="HSC70CB, ISOFORM G"/>
    <property type="match status" value="1"/>
</dbReference>
<dbReference type="GO" id="GO:0005829">
    <property type="term" value="C:cytosol"/>
    <property type="evidence" value="ECO:0007669"/>
    <property type="project" value="TreeGrafter"/>
</dbReference>
<dbReference type="SUPFAM" id="SSF53067">
    <property type="entry name" value="Actin-like ATPase domain"/>
    <property type="match status" value="1"/>
</dbReference>
<keyword evidence="4" id="KW-0346">Stress response</keyword>
<comment type="similarity">
    <text evidence="1">Belongs to the heat shock protein 70 family.</text>
</comment>
<keyword evidence="3" id="KW-0067">ATP-binding</keyword>
<gene>
    <name evidence="4" type="primary">HSPA4L</name>
    <name evidence="4" type="ORF">CM83_3968</name>
</gene>
<evidence type="ECO:0000256" key="2">
    <source>
        <dbReference type="ARBA" id="ARBA00022741"/>
    </source>
</evidence>
<proteinExistence type="inferred from homology"/>
<dbReference type="EMBL" id="GBHO01032912">
    <property type="protein sequence ID" value="JAG10692.1"/>
    <property type="molecule type" value="Transcribed_RNA"/>
</dbReference>
<sequence length="171" mass="19490">MSVVGIDFGDDYLTIACARRAGIDVLQNEIGKRKTRAGFSLHHVHRHIGDEFLNQFQSNTANCLIFLKRLLGKQYDDPDVEYERKYMYVKLDKDDEGRVIIVGQHLGKEVRLTPEQCVAVLLKQLAETYRINNDIGSKMKDCVISVPAYFSDSQRRSMITAAKIANLNVLR</sequence>